<protein>
    <submittedName>
        <fullName evidence="2">Ribonuclease H-like domain-containing protein</fullName>
    </submittedName>
</protein>
<evidence type="ECO:0000313" key="3">
    <source>
        <dbReference type="Proteomes" id="UP001384579"/>
    </source>
</evidence>
<evidence type="ECO:0000313" key="2">
    <source>
        <dbReference type="EMBL" id="MEK0187397.1"/>
    </source>
</evidence>
<dbReference type="EMBL" id="JBBLXS010000352">
    <property type="protein sequence ID" value="MEK0187397.1"/>
    <property type="molecule type" value="Genomic_DNA"/>
</dbReference>
<organism evidence="2 3">
    <name type="scientific">Microcoleus anatoxicus PTRS2</name>
    <dbReference type="NCBI Taxonomy" id="2705321"/>
    <lineage>
        <taxon>Bacteria</taxon>
        <taxon>Bacillati</taxon>
        <taxon>Cyanobacteriota</taxon>
        <taxon>Cyanophyceae</taxon>
        <taxon>Oscillatoriophycideae</taxon>
        <taxon>Oscillatoriales</taxon>
        <taxon>Microcoleaceae</taxon>
        <taxon>Microcoleus</taxon>
        <taxon>Microcoleus anatoxicus</taxon>
    </lineage>
</organism>
<dbReference type="RefSeq" id="WP_340541792.1">
    <property type="nucleotide sequence ID" value="NZ_JBBLXS010000352.1"/>
</dbReference>
<gene>
    <name evidence="2" type="ORF">WMG39_21445</name>
</gene>
<feature type="non-terminal residue" evidence="2">
    <location>
        <position position="1"/>
    </location>
</feature>
<name>A0ABU8YST7_9CYAN</name>
<dbReference type="Pfam" id="PF13482">
    <property type="entry name" value="RNase_H_2"/>
    <property type="match status" value="1"/>
</dbReference>
<comment type="caution">
    <text evidence="2">The sequence shown here is derived from an EMBL/GenBank/DDBJ whole genome shotgun (WGS) entry which is preliminary data.</text>
</comment>
<evidence type="ECO:0000259" key="1">
    <source>
        <dbReference type="Pfam" id="PF13482"/>
    </source>
</evidence>
<dbReference type="Proteomes" id="UP001384579">
    <property type="component" value="Unassembled WGS sequence"/>
</dbReference>
<sequence>GAQCVCWYDDWLKTGDRSLLEAIVRYNEDDCRATYVVKDWLTNFLLNHEP</sequence>
<feature type="domain" description="YprB ribonuclease H-like" evidence="1">
    <location>
        <begin position="1"/>
        <end position="41"/>
    </location>
</feature>
<reference evidence="2 3" key="1">
    <citation type="journal article" date="2020" name="Harmful Algae">
        <title>Molecular and morphological characterization of a novel dihydroanatoxin-a producing Microcoleus species (cyanobacteria) from the Russian River, California, USA.</title>
        <authorList>
            <person name="Conklin K.Y."/>
            <person name="Stancheva R."/>
            <person name="Otten T.G."/>
            <person name="Fadness R."/>
            <person name="Boyer G.L."/>
            <person name="Read B."/>
            <person name="Zhang X."/>
            <person name="Sheath R.G."/>
        </authorList>
    </citation>
    <scope>NUCLEOTIDE SEQUENCE [LARGE SCALE GENOMIC DNA]</scope>
    <source>
        <strain evidence="2 3">PTRS2</strain>
    </source>
</reference>
<proteinExistence type="predicted"/>
<keyword evidence="3" id="KW-1185">Reference proteome</keyword>
<dbReference type="InterPro" id="IPR038720">
    <property type="entry name" value="YprB_RNase_H-like_dom"/>
</dbReference>
<accession>A0ABU8YST7</accession>